<dbReference type="InterPro" id="IPR000330">
    <property type="entry name" value="SNF2_N"/>
</dbReference>
<keyword evidence="13" id="KW-0347">Helicase</keyword>
<dbReference type="InterPro" id="IPR027417">
    <property type="entry name" value="P-loop_NTPase"/>
</dbReference>
<evidence type="ECO:0000256" key="21">
    <source>
        <dbReference type="ARBA" id="ARBA00055750"/>
    </source>
</evidence>
<evidence type="ECO:0000256" key="27">
    <source>
        <dbReference type="SAM" id="MobiDB-lite"/>
    </source>
</evidence>
<evidence type="ECO:0000256" key="23">
    <source>
        <dbReference type="ARBA" id="ARBA00070113"/>
    </source>
</evidence>
<evidence type="ECO:0000256" key="18">
    <source>
        <dbReference type="ARBA" id="ARBA00023163"/>
    </source>
</evidence>
<keyword evidence="15" id="KW-0067">ATP-binding</keyword>
<dbReference type="PROSITE" id="PS00690">
    <property type="entry name" value="DEAH_ATP_HELICASE"/>
    <property type="match status" value="1"/>
</dbReference>
<dbReference type="Proteomes" id="UP000005447">
    <property type="component" value="Unassembled WGS sequence"/>
</dbReference>
<evidence type="ECO:0000256" key="9">
    <source>
        <dbReference type="ARBA" id="ARBA00022728"/>
    </source>
</evidence>
<evidence type="ECO:0000256" key="15">
    <source>
        <dbReference type="ARBA" id="ARBA00022840"/>
    </source>
</evidence>
<feature type="compositionally biased region" description="Polar residues" evidence="27">
    <location>
        <begin position="449"/>
        <end position="467"/>
    </location>
</feature>
<dbReference type="GO" id="GO:0006397">
    <property type="term" value="P:mRNA processing"/>
    <property type="evidence" value="ECO:0007669"/>
    <property type="project" value="UniProtKB-KW"/>
</dbReference>
<evidence type="ECO:0000256" key="26">
    <source>
        <dbReference type="PROSITE-ProRule" id="PRU01343"/>
    </source>
</evidence>
<evidence type="ECO:0000256" key="2">
    <source>
        <dbReference type="ARBA" id="ARBA00004496"/>
    </source>
</evidence>
<evidence type="ECO:0000313" key="32">
    <source>
        <dbReference type="Proteomes" id="UP000005447"/>
    </source>
</evidence>
<dbReference type="PANTHER" id="PTHR45626">
    <property type="entry name" value="TRANSCRIPTION TERMINATION FACTOR 2-RELATED"/>
    <property type="match status" value="1"/>
</dbReference>
<dbReference type="eggNOG" id="KOG4439">
    <property type="taxonomic scope" value="Eukaryota"/>
</dbReference>
<dbReference type="SUPFAM" id="SSF52540">
    <property type="entry name" value="P-loop containing nucleoside triphosphate hydrolases"/>
    <property type="match status" value="2"/>
</dbReference>
<comment type="subunit">
    <text evidence="22">Interacts with CDC5L. Part of the spliceosome.</text>
</comment>
<accession>H0UUA6</accession>
<dbReference type="Ensembl" id="ENSCPOT00000000610.3">
    <property type="protein sequence ID" value="ENSCPOP00000000533.3"/>
    <property type="gene ID" value="ENSCPOG00000000605.4"/>
</dbReference>
<dbReference type="OMA" id="IVSQWTN"/>
<evidence type="ECO:0000256" key="6">
    <source>
        <dbReference type="ARBA" id="ARBA00022553"/>
    </source>
</evidence>
<dbReference type="OrthoDB" id="423559at2759"/>
<dbReference type="InterPro" id="IPR010666">
    <property type="entry name" value="Znf_GRF"/>
</dbReference>
<dbReference type="GeneTree" id="ENSGT00940000164746"/>
<dbReference type="InterPro" id="IPR050628">
    <property type="entry name" value="SNF2_RAD54_helicase_TF"/>
</dbReference>
<evidence type="ECO:0000256" key="17">
    <source>
        <dbReference type="ARBA" id="ARBA00023125"/>
    </source>
</evidence>
<dbReference type="FunCoup" id="H0UUA6">
    <property type="interactions" value="2967"/>
</dbReference>
<dbReference type="EMBL" id="AAKN02004659">
    <property type="status" value="NOT_ANNOTATED_CDS"/>
    <property type="molecule type" value="Genomic_DNA"/>
</dbReference>
<dbReference type="GeneID" id="100723600"/>
<dbReference type="Pfam" id="PF06839">
    <property type="entry name" value="Zn_ribbon_GRF"/>
    <property type="match status" value="1"/>
</dbReference>
<dbReference type="GO" id="GO:0005737">
    <property type="term" value="C:cytoplasm"/>
    <property type="evidence" value="ECO:0007669"/>
    <property type="project" value="UniProtKB-SubCell"/>
</dbReference>
<dbReference type="Pfam" id="PF00176">
    <property type="entry name" value="SNF2-rel_dom"/>
    <property type="match status" value="1"/>
</dbReference>
<reference evidence="31" key="2">
    <citation type="submission" date="2025-08" db="UniProtKB">
        <authorList>
            <consortium name="Ensembl"/>
        </authorList>
    </citation>
    <scope>IDENTIFICATION</scope>
    <source>
        <strain evidence="31">2N</strain>
    </source>
</reference>
<dbReference type="Gene3D" id="3.40.50.300">
    <property type="entry name" value="P-loop containing nucleotide triphosphate hydrolases"/>
    <property type="match status" value="1"/>
</dbReference>
<feature type="compositionally biased region" description="Polar residues" evidence="27">
    <location>
        <begin position="262"/>
        <end position="271"/>
    </location>
</feature>
<feature type="region of interest" description="Disordered" evidence="27">
    <location>
        <begin position="321"/>
        <end position="354"/>
    </location>
</feature>
<keyword evidence="32" id="KW-1185">Reference proteome</keyword>
<dbReference type="FunFam" id="3.40.50.300:FF:001502">
    <property type="entry name" value="Transcription termination factor 2"/>
    <property type="match status" value="1"/>
</dbReference>
<dbReference type="SMART" id="SM00487">
    <property type="entry name" value="DEXDc"/>
    <property type="match status" value="1"/>
</dbReference>
<dbReference type="GO" id="GO:0003677">
    <property type="term" value="F:DNA binding"/>
    <property type="evidence" value="ECO:0007669"/>
    <property type="project" value="UniProtKB-KW"/>
</dbReference>
<evidence type="ECO:0000256" key="10">
    <source>
        <dbReference type="ARBA" id="ARBA00022741"/>
    </source>
</evidence>
<dbReference type="InterPro" id="IPR014001">
    <property type="entry name" value="Helicase_ATP-bd"/>
</dbReference>
<feature type="region of interest" description="Disordered" evidence="27">
    <location>
        <begin position="139"/>
        <end position="300"/>
    </location>
</feature>
<comment type="similarity">
    <text evidence="3">Belongs to the SNF2/RAD54 helicase family.</text>
</comment>
<keyword evidence="4" id="KW-0806">Transcription termination</keyword>
<dbReference type="PROSITE" id="PS51194">
    <property type="entry name" value="HELICASE_CTER"/>
    <property type="match status" value="1"/>
</dbReference>
<evidence type="ECO:0000256" key="12">
    <source>
        <dbReference type="ARBA" id="ARBA00022801"/>
    </source>
</evidence>
<evidence type="ECO:0000256" key="24">
    <source>
        <dbReference type="ARBA" id="ARBA00079067"/>
    </source>
</evidence>
<dbReference type="GO" id="GO:0006281">
    <property type="term" value="P:DNA repair"/>
    <property type="evidence" value="ECO:0007669"/>
    <property type="project" value="TreeGrafter"/>
</dbReference>
<feature type="domain" description="Helicase ATP-binding" evidence="28">
    <location>
        <begin position="570"/>
        <end position="772"/>
    </location>
</feature>
<organism evidence="31 32">
    <name type="scientific">Cavia porcellus</name>
    <name type="common">Guinea pig</name>
    <dbReference type="NCBI Taxonomy" id="10141"/>
    <lineage>
        <taxon>Eukaryota</taxon>
        <taxon>Metazoa</taxon>
        <taxon>Chordata</taxon>
        <taxon>Craniata</taxon>
        <taxon>Vertebrata</taxon>
        <taxon>Euteleostomi</taxon>
        <taxon>Mammalia</taxon>
        <taxon>Eutheria</taxon>
        <taxon>Euarchontoglires</taxon>
        <taxon>Glires</taxon>
        <taxon>Rodentia</taxon>
        <taxon>Hystricomorpha</taxon>
        <taxon>Caviidae</taxon>
        <taxon>Cavia</taxon>
    </lineage>
</organism>
<dbReference type="GO" id="GO:0016787">
    <property type="term" value="F:hydrolase activity"/>
    <property type="evidence" value="ECO:0007669"/>
    <property type="project" value="UniProtKB-KW"/>
</dbReference>
<feature type="compositionally biased region" description="Basic and acidic residues" evidence="27">
    <location>
        <begin position="141"/>
        <end position="177"/>
    </location>
</feature>
<dbReference type="GO" id="GO:0005681">
    <property type="term" value="C:spliceosomal complex"/>
    <property type="evidence" value="ECO:0007669"/>
    <property type="project" value="UniProtKB-KW"/>
</dbReference>
<keyword evidence="18" id="KW-0804">Transcription</keyword>
<dbReference type="PROSITE" id="PS51999">
    <property type="entry name" value="ZF_GRF"/>
    <property type="match status" value="1"/>
</dbReference>
<dbReference type="PANTHER" id="PTHR45626:SF50">
    <property type="entry name" value="TRANSCRIPTION TERMINATION FACTOR 2"/>
    <property type="match status" value="1"/>
</dbReference>
<keyword evidence="20" id="KW-0539">Nucleus</keyword>
<dbReference type="FunFam" id="3.40.50.10810:FF:000043">
    <property type="entry name" value="Transcription termination factor 2"/>
    <property type="match status" value="1"/>
</dbReference>
<feature type="domain" description="Helicase C-terminal" evidence="29">
    <location>
        <begin position="981"/>
        <end position="1143"/>
    </location>
</feature>
<dbReference type="InterPro" id="IPR049730">
    <property type="entry name" value="SNF2/RAD54-like_C"/>
</dbReference>
<evidence type="ECO:0000256" key="7">
    <source>
        <dbReference type="ARBA" id="ARBA00022664"/>
    </source>
</evidence>
<dbReference type="KEGG" id="cpoc:100723600"/>
<evidence type="ECO:0000259" key="30">
    <source>
        <dbReference type="PROSITE" id="PS51999"/>
    </source>
</evidence>
<keyword evidence="11 26" id="KW-0863">Zinc-finger</keyword>
<dbReference type="AlphaFoldDB" id="H0UUA6"/>
<evidence type="ECO:0000313" key="31">
    <source>
        <dbReference type="Ensembl" id="ENSCPOP00000000533.3"/>
    </source>
</evidence>
<keyword evidence="5" id="KW-0963">Cytoplasm</keyword>
<dbReference type="STRING" id="10141.ENSCPOP00000000533"/>
<evidence type="ECO:0000256" key="25">
    <source>
        <dbReference type="ARBA" id="ARBA00082628"/>
    </source>
</evidence>
<proteinExistence type="inferred from homology"/>
<keyword evidence="16" id="KW-0805">Transcription regulation</keyword>
<dbReference type="InParanoid" id="H0UUA6"/>
<feature type="region of interest" description="Disordered" evidence="27">
    <location>
        <begin position="449"/>
        <end position="494"/>
    </location>
</feature>
<keyword evidence="7" id="KW-0507">mRNA processing</keyword>
<dbReference type="Pfam" id="PF00271">
    <property type="entry name" value="Helicase_C"/>
    <property type="match status" value="1"/>
</dbReference>
<dbReference type="GO" id="GO:0008094">
    <property type="term" value="F:ATP-dependent activity, acting on DNA"/>
    <property type="evidence" value="ECO:0007669"/>
    <property type="project" value="UniProtKB-ARBA"/>
</dbReference>
<gene>
    <name evidence="31" type="primary">Ttf2</name>
</gene>
<comment type="function">
    <text evidence="21">DsDNA-dependent ATPase which acts as a transcription termination factor by coupling ATP hydrolysis with removal of RNA polymerase II from the DNA template. May contribute to mitotic transcription repression. May also be involved in pre-mRNA splicing.</text>
</comment>
<keyword evidence="12" id="KW-0378">Hydrolase</keyword>
<evidence type="ECO:0000256" key="13">
    <source>
        <dbReference type="ARBA" id="ARBA00022806"/>
    </source>
</evidence>
<dbReference type="InterPro" id="IPR001650">
    <property type="entry name" value="Helicase_C-like"/>
</dbReference>
<dbReference type="Bgee" id="ENSCPOG00000000605">
    <property type="expression patterns" value="Expressed in adrenal gland and 12 other cell types or tissues"/>
</dbReference>
<keyword evidence="17" id="KW-0238">DNA-binding</keyword>
<keyword evidence="9" id="KW-0747">Spliceosome</keyword>
<protein>
    <recommendedName>
        <fullName evidence="23">Transcription termination factor 2</fullName>
    </recommendedName>
    <alternativeName>
        <fullName evidence="25">RNA polymerase II termination factor</fullName>
    </alternativeName>
    <alternativeName>
        <fullName evidence="24">Transcription release factor 2</fullName>
    </alternativeName>
</protein>
<dbReference type="VEuPathDB" id="HostDB:ENSCPOG00000000605"/>
<keyword evidence="6" id="KW-0597">Phosphoprotein</keyword>
<evidence type="ECO:0000256" key="1">
    <source>
        <dbReference type="ARBA" id="ARBA00004123"/>
    </source>
</evidence>
<evidence type="ECO:0000259" key="28">
    <source>
        <dbReference type="PROSITE" id="PS51192"/>
    </source>
</evidence>
<feature type="compositionally biased region" description="Basic and acidic residues" evidence="27">
    <location>
        <begin position="197"/>
        <end position="211"/>
    </location>
</feature>
<evidence type="ECO:0000256" key="16">
    <source>
        <dbReference type="ARBA" id="ARBA00023015"/>
    </source>
</evidence>
<evidence type="ECO:0000256" key="11">
    <source>
        <dbReference type="ARBA" id="ARBA00022771"/>
    </source>
</evidence>
<evidence type="ECO:0000256" key="19">
    <source>
        <dbReference type="ARBA" id="ARBA00023187"/>
    </source>
</evidence>
<feature type="domain" description="GRF-type" evidence="30">
    <location>
        <begin position="6"/>
        <end position="46"/>
    </location>
</feature>
<dbReference type="GO" id="GO:0004386">
    <property type="term" value="F:helicase activity"/>
    <property type="evidence" value="ECO:0007669"/>
    <property type="project" value="UniProtKB-KW"/>
</dbReference>
<name>H0UUA6_CAVPO</name>
<reference evidence="32" key="1">
    <citation type="journal article" date="2011" name="Nature">
        <title>A high-resolution map of human evolutionary constraint using 29 mammals.</title>
        <authorList>
            <person name="Lindblad-Toh K."/>
            <person name="Garber M."/>
            <person name="Zuk O."/>
            <person name="Lin M.F."/>
            <person name="Parker B.J."/>
            <person name="Washietl S."/>
            <person name="Kheradpour P."/>
            <person name="Ernst J."/>
            <person name="Jordan G."/>
            <person name="Mauceli E."/>
            <person name="Ward L.D."/>
            <person name="Lowe C.B."/>
            <person name="Holloway A.K."/>
            <person name="Clamp M."/>
            <person name="Gnerre S."/>
            <person name="Alfoldi J."/>
            <person name="Beal K."/>
            <person name="Chang J."/>
            <person name="Clawson H."/>
            <person name="Cuff J."/>
            <person name="Di Palma F."/>
            <person name="Fitzgerald S."/>
            <person name="Flicek P."/>
            <person name="Guttman M."/>
            <person name="Hubisz M.J."/>
            <person name="Jaffe D.B."/>
            <person name="Jungreis I."/>
            <person name="Kent W.J."/>
            <person name="Kostka D."/>
            <person name="Lara M."/>
            <person name="Martins A.L."/>
            <person name="Massingham T."/>
            <person name="Moltke I."/>
            <person name="Raney B.J."/>
            <person name="Rasmussen M.D."/>
            <person name="Robinson J."/>
            <person name="Stark A."/>
            <person name="Vilella A.J."/>
            <person name="Wen J."/>
            <person name="Xie X."/>
            <person name="Zody M.C."/>
            <person name="Baldwin J."/>
            <person name="Bloom T."/>
            <person name="Chin C.W."/>
            <person name="Heiman D."/>
            <person name="Nicol R."/>
            <person name="Nusbaum C."/>
            <person name="Young S."/>
            <person name="Wilkinson J."/>
            <person name="Worley K.C."/>
            <person name="Kovar C.L."/>
            <person name="Muzny D.M."/>
            <person name="Gibbs R.A."/>
            <person name="Cree A."/>
            <person name="Dihn H.H."/>
            <person name="Fowler G."/>
            <person name="Jhangiani S."/>
            <person name="Joshi V."/>
            <person name="Lee S."/>
            <person name="Lewis L.R."/>
            <person name="Nazareth L.V."/>
            <person name="Okwuonu G."/>
            <person name="Santibanez J."/>
            <person name="Warren W.C."/>
            <person name="Mardis E.R."/>
            <person name="Weinstock G.M."/>
            <person name="Wilson R.K."/>
            <person name="Delehaunty K."/>
            <person name="Dooling D."/>
            <person name="Fronik C."/>
            <person name="Fulton L."/>
            <person name="Fulton B."/>
            <person name="Graves T."/>
            <person name="Minx P."/>
            <person name="Sodergren E."/>
            <person name="Birney E."/>
            <person name="Margulies E.H."/>
            <person name="Herrero J."/>
            <person name="Green E.D."/>
            <person name="Haussler D."/>
            <person name="Siepel A."/>
            <person name="Goldman N."/>
            <person name="Pollard K.S."/>
            <person name="Pedersen J.S."/>
            <person name="Lander E.S."/>
            <person name="Kellis M."/>
        </authorList>
    </citation>
    <scope>NUCLEOTIDE SEQUENCE [LARGE SCALE GENOMIC DNA]</scope>
    <source>
        <strain evidence="32">2N</strain>
    </source>
</reference>
<dbReference type="GO" id="GO:0005524">
    <property type="term" value="F:ATP binding"/>
    <property type="evidence" value="ECO:0007669"/>
    <property type="project" value="UniProtKB-KW"/>
</dbReference>
<dbReference type="HOGENOM" id="CLU_000315_2_2_1"/>
<dbReference type="InterPro" id="IPR038718">
    <property type="entry name" value="SNF2-like_sf"/>
</dbReference>
<dbReference type="RefSeq" id="XP_003479312.1">
    <property type="nucleotide sequence ID" value="XM_003479264.5"/>
</dbReference>
<keyword evidence="10" id="KW-0547">Nucleotide-binding</keyword>
<dbReference type="Gene3D" id="3.40.50.10810">
    <property type="entry name" value="Tandem AAA-ATPase domain"/>
    <property type="match status" value="1"/>
</dbReference>
<dbReference type="GO" id="GO:0006353">
    <property type="term" value="P:DNA-templated transcription termination"/>
    <property type="evidence" value="ECO:0007669"/>
    <property type="project" value="UniProtKB-KW"/>
</dbReference>
<evidence type="ECO:0000256" key="3">
    <source>
        <dbReference type="ARBA" id="ARBA00007025"/>
    </source>
</evidence>
<evidence type="ECO:0000256" key="20">
    <source>
        <dbReference type="ARBA" id="ARBA00023242"/>
    </source>
</evidence>
<evidence type="ECO:0000256" key="5">
    <source>
        <dbReference type="ARBA" id="ARBA00022490"/>
    </source>
</evidence>
<dbReference type="CDD" id="cd18072">
    <property type="entry name" value="DEXHc_TTF2"/>
    <property type="match status" value="1"/>
</dbReference>
<evidence type="ECO:0000256" key="14">
    <source>
        <dbReference type="ARBA" id="ARBA00022833"/>
    </source>
</evidence>
<keyword evidence="19" id="KW-0508">mRNA splicing</keyword>
<dbReference type="GO" id="GO:0008380">
    <property type="term" value="P:RNA splicing"/>
    <property type="evidence" value="ECO:0007669"/>
    <property type="project" value="UniProtKB-KW"/>
</dbReference>
<comment type="subcellular location">
    <subcellularLocation>
        <location evidence="2">Cytoplasm</location>
    </subcellularLocation>
    <subcellularLocation>
        <location evidence="1">Nucleus</location>
    </subcellularLocation>
</comment>
<evidence type="ECO:0000256" key="8">
    <source>
        <dbReference type="ARBA" id="ARBA00022723"/>
    </source>
</evidence>
<dbReference type="SMART" id="SM00490">
    <property type="entry name" value="HELICc"/>
    <property type="match status" value="1"/>
</dbReference>
<dbReference type="CTD" id="8458"/>
<keyword evidence="14" id="KW-0862">Zinc</keyword>
<sequence>MELVKCPEHENFCFLKTGVRDGPNKGKSFYVCREATCGFVQATDIPVSHCLFHEDFVVELQGLCLPKGKKEYRLFFRCTRSKAEGKKWCGSVPWQDPNSKEHPITIKSHASEPFPHPLSQPRNPFKVLDKNQESALWKQSIKKEDETKPADGKPREKGDQLLDEKKLQKPESNHWMEKGLSSNLVIKKKQSTVQENEQEKRSEVPCGREEAEGVASKHSNGNELRGASVSPQERSDGESQGVQNKSDLLRGNEIQLLPHIVPSQNPVNQPQKEGHLSKAHLKNCKAKESEAKDGPTTQNFQKSLPQEHIQAQVEAVLSDQKGPMASVLSRGEAAPSKDDSGEGDVALASDKPESPLLFASTMDKDKMENLQLLNPSAQRKIPATTRISSKVEPSNSAAQHVCLTTQLRQKKSTLASVNIQALPDKGEKLLKQIQVLEEALSALTLSLEQGSNEESNTQASKQSNFTKAASDPPQVVPAQPIPSHHDPQPLSFLGLNSGAQETARASSQCPGEHGKQDPYYAVWKLTSEAIDELHRSLESRPGETAVAEDPVGLRVPLLLHQKQALAWLLWRESQKPQGGILADDMGLGKTLTMIALILTQKNQQKSKEKDKVAVTWISKNDSSVYTSHGTLIVCPASLIHHWKNEVEKRVNSSKLKIYLYHGPNRNQHAKILSTYDIVITTYSLLAKEIPTKKQEKDVPGANLSVEGFSTPLLQIVWARIILDEAHNVKNPRVQTSIAVCKLQARARWAVTGTPIQNNLLDMYSLLKFLRCSPFDEFNLWKSQVDNGSKKGGERLSILTKSLLLRRTKDQLDSTGKPLVTLPQRKFQLHHLKLSEDEETVYNVFFARSRSALQSYLKRQENGGNQSERSPDNPFHRVAREFGSSEHGCLVATELQKSSTVHILSQLLRLRQCCCHLSLLKSALDPAELKSEGLVLSLEEQLSAMTLSELQDTEPSPTVSLNGTYFKVELFEDTRGSTKISSLLAELETIRKASGSQKSVIVSQWTSMLKVVALHLKKQGLTYATIDGSVNPKQRMDLVEAFNHSGDPQIMLISLLAGGVGLNLIGGNHLFLLDMHWNPSLEDQACDRIYRVGQQRDVVIHRFVCKGTVEEKILQLQEKKKDLAKQVLSGSGESFTKLTLADLRVLFGI</sequence>
<reference evidence="31" key="3">
    <citation type="submission" date="2025-09" db="UniProtKB">
        <authorList>
            <consortium name="Ensembl"/>
        </authorList>
    </citation>
    <scope>IDENTIFICATION</scope>
    <source>
        <strain evidence="31">2N</strain>
    </source>
</reference>
<evidence type="ECO:0000256" key="4">
    <source>
        <dbReference type="ARBA" id="ARBA00022472"/>
    </source>
</evidence>
<keyword evidence="8" id="KW-0479">Metal-binding</keyword>
<dbReference type="CDD" id="cd18793">
    <property type="entry name" value="SF2_C_SNF"/>
    <property type="match status" value="1"/>
</dbReference>
<evidence type="ECO:0000256" key="22">
    <source>
        <dbReference type="ARBA" id="ARBA00063699"/>
    </source>
</evidence>
<dbReference type="GO" id="GO:0008270">
    <property type="term" value="F:zinc ion binding"/>
    <property type="evidence" value="ECO:0007669"/>
    <property type="project" value="UniProtKB-KW"/>
</dbReference>
<evidence type="ECO:0000259" key="29">
    <source>
        <dbReference type="PROSITE" id="PS51194"/>
    </source>
</evidence>
<dbReference type="PROSITE" id="PS51192">
    <property type="entry name" value="HELICASE_ATP_BIND_1"/>
    <property type="match status" value="1"/>
</dbReference>
<dbReference type="InterPro" id="IPR002464">
    <property type="entry name" value="DNA/RNA_helicase_DEAH_CS"/>
</dbReference>